<dbReference type="Proteomes" id="UP000642070">
    <property type="component" value="Unassembled WGS sequence"/>
</dbReference>
<name>A0A917X4J5_9ACTN</name>
<organism evidence="2 3">
    <name type="scientific">Dactylosporangium sucinum</name>
    <dbReference type="NCBI Taxonomy" id="1424081"/>
    <lineage>
        <taxon>Bacteria</taxon>
        <taxon>Bacillati</taxon>
        <taxon>Actinomycetota</taxon>
        <taxon>Actinomycetes</taxon>
        <taxon>Micromonosporales</taxon>
        <taxon>Micromonosporaceae</taxon>
        <taxon>Dactylosporangium</taxon>
    </lineage>
</organism>
<evidence type="ECO:0000256" key="1">
    <source>
        <dbReference type="SAM" id="MobiDB-lite"/>
    </source>
</evidence>
<reference evidence="2" key="2">
    <citation type="submission" date="2020-09" db="EMBL/GenBank/DDBJ databases">
        <authorList>
            <person name="Sun Q."/>
            <person name="Ohkuma M."/>
        </authorList>
    </citation>
    <scope>NUCLEOTIDE SEQUENCE</scope>
    <source>
        <strain evidence="2">JCM 19831</strain>
    </source>
</reference>
<evidence type="ECO:0000313" key="2">
    <source>
        <dbReference type="EMBL" id="GGM65269.1"/>
    </source>
</evidence>
<keyword evidence="3" id="KW-1185">Reference proteome</keyword>
<protein>
    <submittedName>
        <fullName evidence="2">Uncharacterized protein</fullName>
    </submittedName>
</protein>
<dbReference type="EMBL" id="BMPI01000051">
    <property type="protein sequence ID" value="GGM65269.1"/>
    <property type="molecule type" value="Genomic_DNA"/>
</dbReference>
<evidence type="ECO:0000313" key="3">
    <source>
        <dbReference type="Proteomes" id="UP000642070"/>
    </source>
</evidence>
<sequence length="124" mass="12177">MVTDTENTPLVVPGVIGICASRPSTVPATSAERTPTAQTMLNVTRPPGWVVSGLTDPIGLAGETVAVGEAEVEAEAEAEGEGEADADALGSAAAAPGSTRSAVTPPSAAPQSIRRMGSLAGNPG</sequence>
<comment type="caution">
    <text evidence="2">The sequence shown here is derived from an EMBL/GenBank/DDBJ whole genome shotgun (WGS) entry which is preliminary data.</text>
</comment>
<accession>A0A917X4J5</accession>
<proteinExistence type="predicted"/>
<reference evidence="2" key="1">
    <citation type="journal article" date="2014" name="Int. J. Syst. Evol. Microbiol.">
        <title>Complete genome sequence of Corynebacterium casei LMG S-19264T (=DSM 44701T), isolated from a smear-ripened cheese.</title>
        <authorList>
            <consortium name="US DOE Joint Genome Institute (JGI-PGF)"/>
            <person name="Walter F."/>
            <person name="Albersmeier A."/>
            <person name="Kalinowski J."/>
            <person name="Ruckert C."/>
        </authorList>
    </citation>
    <scope>NUCLEOTIDE SEQUENCE</scope>
    <source>
        <strain evidence="2">JCM 19831</strain>
    </source>
</reference>
<gene>
    <name evidence="2" type="ORF">GCM10007977_078480</name>
</gene>
<feature type="region of interest" description="Disordered" evidence="1">
    <location>
        <begin position="71"/>
        <end position="124"/>
    </location>
</feature>
<feature type="compositionally biased region" description="Acidic residues" evidence="1">
    <location>
        <begin position="71"/>
        <end position="86"/>
    </location>
</feature>
<dbReference type="AlphaFoldDB" id="A0A917X4J5"/>